<dbReference type="InterPro" id="IPR002048">
    <property type="entry name" value="EF_hand_dom"/>
</dbReference>
<dbReference type="RefSeq" id="XP_019343006.1">
    <property type="nucleotide sequence ID" value="XM_019487461.2"/>
</dbReference>
<dbReference type="InterPro" id="IPR011992">
    <property type="entry name" value="EF-hand-dom_pair"/>
</dbReference>
<dbReference type="CTD" id="100130771"/>
<protein>
    <submittedName>
        <fullName evidence="2">EF-hand calcium-binding domain-containing protein 10-like</fullName>
    </submittedName>
</protein>
<organism evidence="2 3">
    <name type="scientific">Alligator mississippiensis</name>
    <name type="common">American alligator</name>
    <dbReference type="NCBI Taxonomy" id="8496"/>
    <lineage>
        <taxon>Eukaryota</taxon>
        <taxon>Metazoa</taxon>
        <taxon>Chordata</taxon>
        <taxon>Craniata</taxon>
        <taxon>Vertebrata</taxon>
        <taxon>Euteleostomi</taxon>
        <taxon>Archelosauria</taxon>
        <taxon>Archosauria</taxon>
        <taxon>Crocodylia</taxon>
        <taxon>Alligatoridae</taxon>
        <taxon>Alligatorinae</taxon>
        <taxon>Alligator</taxon>
    </lineage>
</organism>
<dbReference type="Gene3D" id="1.10.238.10">
    <property type="entry name" value="EF-hand"/>
    <property type="match status" value="1"/>
</dbReference>
<dbReference type="Proteomes" id="UP000050525">
    <property type="component" value="Unassembled WGS sequence"/>
</dbReference>
<accession>A0A151NPC3</accession>
<proteinExistence type="predicted"/>
<dbReference type="STRING" id="8496.A0A151NPC3"/>
<dbReference type="AlphaFoldDB" id="A0A151NPC3"/>
<dbReference type="OrthoDB" id="10260455at2759"/>
<dbReference type="PROSITE" id="PS50222">
    <property type="entry name" value="EF_HAND_2"/>
    <property type="match status" value="1"/>
</dbReference>
<dbReference type="SUPFAM" id="SSF47473">
    <property type="entry name" value="EF-hand"/>
    <property type="match status" value="1"/>
</dbReference>
<dbReference type="KEGG" id="amj:102562715"/>
<comment type="caution">
    <text evidence="2">The sequence shown here is derived from an EMBL/GenBank/DDBJ whole genome shotgun (WGS) entry which is preliminary data.</text>
</comment>
<dbReference type="PANTHER" id="PTHR21847:SF1">
    <property type="entry name" value="EF-HAND CALCIUM-BINDING DOMAIN-CONTAINING PROTEIN 10"/>
    <property type="match status" value="1"/>
</dbReference>
<dbReference type="GO" id="GO:0005509">
    <property type="term" value="F:calcium ion binding"/>
    <property type="evidence" value="ECO:0007669"/>
    <property type="project" value="InterPro"/>
</dbReference>
<gene>
    <name evidence="2" type="primary">EFCAB10</name>
    <name evidence="2" type="ORF">Y1Q_0023355</name>
</gene>
<name>A0A151NPC3_ALLMI</name>
<dbReference type="PANTHER" id="PTHR21847">
    <property type="entry name" value="EF-HAND CALCIUM-BINDING DOMAIN-CONTAINING PROTEIN 10"/>
    <property type="match status" value="1"/>
</dbReference>
<dbReference type="EMBL" id="AKHW03002440">
    <property type="protein sequence ID" value="KYO38634.1"/>
    <property type="molecule type" value="Genomic_DNA"/>
</dbReference>
<evidence type="ECO:0000313" key="3">
    <source>
        <dbReference type="Proteomes" id="UP000050525"/>
    </source>
</evidence>
<dbReference type="InterPro" id="IPR056587">
    <property type="entry name" value="EF_EFCAB10_C"/>
</dbReference>
<evidence type="ECO:0000259" key="1">
    <source>
        <dbReference type="PROSITE" id="PS50222"/>
    </source>
</evidence>
<feature type="domain" description="EF-hand" evidence="1">
    <location>
        <begin position="60"/>
        <end position="95"/>
    </location>
</feature>
<dbReference type="Pfam" id="PF24548">
    <property type="entry name" value="EF_EFCAB10_C"/>
    <property type="match status" value="1"/>
</dbReference>
<reference evidence="2 3" key="1">
    <citation type="journal article" date="2012" name="Genome Biol.">
        <title>Sequencing three crocodilian genomes to illuminate the evolution of archosaurs and amniotes.</title>
        <authorList>
            <person name="St John J.A."/>
            <person name="Braun E.L."/>
            <person name="Isberg S.R."/>
            <person name="Miles L.G."/>
            <person name="Chong A.Y."/>
            <person name="Gongora J."/>
            <person name="Dalzell P."/>
            <person name="Moran C."/>
            <person name="Bed'hom B."/>
            <person name="Abzhanov A."/>
            <person name="Burgess S.C."/>
            <person name="Cooksey A.M."/>
            <person name="Castoe T.A."/>
            <person name="Crawford N.G."/>
            <person name="Densmore L.D."/>
            <person name="Drew J.C."/>
            <person name="Edwards S.V."/>
            <person name="Faircloth B.C."/>
            <person name="Fujita M.K."/>
            <person name="Greenwold M.J."/>
            <person name="Hoffmann F.G."/>
            <person name="Howard J.M."/>
            <person name="Iguchi T."/>
            <person name="Janes D.E."/>
            <person name="Khan S.Y."/>
            <person name="Kohno S."/>
            <person name="de Koning A.J."/>
            <person name="Lance S.L."/>
            <person name="McCarthy F.M."/>
            <person name="McCormack J.E."/>
            <person name="Merchant M.E."/>
            <person name="Peterson D.G."/>
            <person name="Pollock D.D."/>
            <person name="Pourmand N."/>
            <person name="Raney B.J."/>
            <person name="Roessler K.A."/>
            <person name="Sanford J.R."/>
            <person name="Sawyer R.H."/>
            <person name="Schmidt C.J."/>
            <person name="Triplett E.W."/>
            <person name="Tuberville T.D."/>
            <person name="Venegas-Anaya M."/>
            <person name="Howard J.T."/>
            <person name="Jarvis E.D."/>
            <person name="Guillette L.J.Jr."/>
            <person name="Glenn T.C."/>
            <person name="Green R.E."/>
            <person name="Ray D.A."/>
        </authorList>
    </citation>
    <scope>NUCLEOTIDE SEQUENCE [LARGE SCALE GENOMIC DNA]</scope>
    <source>
        <strain evidence="2">KSC_2009_1</strain>
    </source>
</reference>
<sequence length="127" mass="14565">MAAERSGREYLARHRVAELLQGLGALLLHHRPERPREFLIQALERIKLAKQTGVDYPYLMDESNLEAMFEMLDTASQGYITLVQYKEALKTLGLSAQDVSYEDGTNITLEIFKEEVKKKMLASWAVY</sequence>
<dbReference type="InterPro" id="IPR039879">
    <property type="entry name" value="EFC10"/>
</dbReference>
<dbReference type="SUPFAM" id="SSF47391">
    <property type="entry name" value="Dimerization-anchoring domain of cAMP-dependent PK regulatory subunit"/>
    <property type="match status" value="1"/>
</dbReference>
<evidence type="ECO:0000313" key="2">
    <source>
        <dbReference type="EMBL" id="KYO38634.1"/>
    </source>
</evidence>
<keyword evidence="3" id="KW-1185">Reference proteome</keyword>
<dbReference type="PhylomeDB" id="A0A151NPC3"/>
<dbReference type="GeneID" id="102562715"/>